<feature type="transmembrane region" description="Helical" evidence="1">
    <location>
        <begin position="53"/>
        <end position="72"/>
    </location>
</feature>
<keyword evidence="1" id="KW-0472">Membrane</keyword>
<accession>A0A1C6RX41</accession>
<sequence length="651" mass="69381">MTTKTVVSGPDAPTRARRVDLSAQRAPHVAVGALVLAAGAARTAVHLTGDEATVAQFVAGTAFVVAVVAAAVVSRKRRVFGPKATARAVAFIATAAGWLTGVTVTGLSLGAVGILMAFGYGLALHWWREHRIDPGPARRKVDERPYVQRWKANLAGPGAALTGSVAMDEKPVEGGARFTVQLVPGKQELATVTGAAGKIRTGLGLRATDELVVEHHPSRDQSYIRVTVLEAAPVLKRDNVWPGPEAYNPTTGKVALGPHVDGDGYAQWRVYSSNSIWGGFLVGAQGSGKTRMMEGIVMSVVASTPTAVFFADGHGETGASSKLLRDHCDYFAGTADQLRTMLAGLHLVAEARFDDMLLDDLEGFTATEDRPGLILVIDECHKFFEHDDIQYTVANMITEFRKVGFAVIAATQSANLNRAFGTGDAADALRGALLTGNGVVLRIKSGSIKDVLKLPYDPRDFPDIPGYARMVDESRGAAFRGFRVTDEQVETLPKQLRWLSLSPPEAAAFGPAYDERKLVRVKAKAEALKRRQQRQAGIHTPPPVSPSVAAATATGVPPQVVAELLEDVVFPVWPGSMEPPTLDLSDSHRRILDAVGGGRQQPKDVMEAVGLGSSRFYQLASELQAHGYLTKTGKGPAARYTATEKAHSLAA</sequence>
<keyword evidence="4" id="KW-1185">Reference proteome</keyword>
<dbReference type="EMBL" id="FMHU01000002">
    <property type="protein sequence ID" value="SCL21756.1"/>
    <property type="molecule type" value="Genomic_DNA"/>
</dbReference>
<dbReference type="SUPFAM" id="SSF52540">
    <property type="entry name" value="P-loop containing nucleoside triphosphate hydrolases"/>
    <property type="match status" value="1"/>
</dbReference>
<dbReference type="STRING" id="47866.GA0074694_3064"/>
<reference evidence="4" key="2">
    <citation type="submission" date="2016-06" db="EMBL/GenBank/DDBJ databases">
        <authorList>
            <person name="Varghese N."/>
        </authorList>
    </citation>
    <scope>NUCLEOTIDE SEQUENCE [LARGE SCALE GENOMIC DNA]</scope>
    <source>
        <strain evidence="4">DSM 46123</strain>
    </source>
</reference>
<proteinExistence type="predicted"/>
<name>A0A1C6RX41_9ACTN</name>
<protein>
    <submittedName>
        <fullName evidence="3">Uncharacterized protein</fullName>
    </submittedName>
</protein>
<evidence type="ECO:0000256" key="1">
    <source>
        <dbReference type="SAM" id="Phobius"/>
    </source>
</evidence>
<dbReference type="Gene3D" id="3.40.50.300">
    <property type="entry name" value="P-loop containing nucleotide triphosphate hydrolases"/>
    <property type="match status" value="1"/>
</dbReference>
<evidence type="ECO:0000313" key="3">
    <source>
        <dbReference type="EMBL" id="SCL21756.1"/>
    </source>
</evidence>
<organism evidence="3 4">
    <name type="scientific">Micromonospora inyonensis</name>
    <dbReference type="NCBI Taxonomy" id="47866"/>
    <lineage>
        <taxon>Bacteria</taxon>
        <taxon>Bacillati</taxon>
        <taxon>Actinomycetota</taxon>
        <taxon>Actinomycetes</taxon>
        <taxon>Micromonosporales</taxon>
        <taxon>Micromonosporaceae</taxon>
        <taxon>Micromonospora</taxon>
    </lineage>
</organism>
<gene>
    <name evidence="2" type="ORF">GA0074694_3064</name>
    <name evidence="3" type="ORF">GA0074694_3136</name>
</gene>
<dbReference type="AlphaFoldDB" id="A0A1C6RX41"/>
<dbReference type="EMBL" id="FMHU01000002">
    <property type="protein sequence ID" value="SCL21538.1"/>
    <property type="molecule type" value="Genomic_DNA"/>
</dbReference>
<evidence type="ECO:0000313" key="2">
    <source>
        <dbReference type="EMBL" id="SCL21538.1"/>
    </source>
</evidence>
<dbReference type="InterPro" id="IPR027417">
    <property type="entry name" value="P-loop_NTPase"/>
</dbReference>
<keyword evidence="1" id="KW-0812">Transmembrane</keyword>
<evidence type="ECO:0000313" key="4">
    <source>
        <dbReference type="Proteomes" id="UP000198906"/>
    </source>
</evidence>
<dbReference type="RefSeq" id="WP_091459233.1">
    <property type="nucleotide sequence ID" value="NZ_FMHU01000002.1"/>
</dbReference>
<dbReference type="Proteomes" id="UP000198906">
    <property type="component" value="Unassembled WGS sequence"/>
</dbReference>
<keyword evidence="1" id="KW-1133">Transmembrane helix</keyword>
<reference evidence="3" key="1">
    <citation type="submission" date="2016-06" db="EMBL/GenBank/DDBJ databases">
        <authorList>
            <person name="Kjaerup R.B."/>
            <person name="Dalgaard T.S."/>
            <person name="Juul-Madsen H.R."/>
        </authorList>
    </citation>
    <scope>NUCLEOTIDE SEQUENCE [LARGE SCALE GENOMIC DNA]</scope>
    <source>
        <strain evidence="3">DSM 46123</strain>
    </source>
</reference>